<dbReference type="HOGENOM" id="CLU_125567_0_0_1"/>
<sequence>MADALAESFSQLSLTTPKSNAAVHAKAKPKRCPTYVPPHRRTLFFGYNVPTRWVWAYARQNLKPRPQGYNEIELLLYGMDILKRETGIQTLDLDEARKPTDTQPPAHLIHWENEAIPILTICSSEDFKYRPTREQVDKLSGILENLQTPRWWTSVKSYDY</sequence>
<gene>
    <name evidence="1" type="ORF">BOTBODRAFT_42128</name>
</gene>
<proteinExistence type="predicted"/>
<reference evidence="2" key="1">
    <citation type="journal article" date="2014" name="Proc. Natl. Acad. Sci. U.S.A.">
        <title>Extensive sampling of basidiomycete genomes demonstrates inadequacy of the white-rot/brown-rot paradigm for wood decay fungi.</title>
        <authorList>
            <person name="Riley R."/>
            <person name="Salamov A.A."/>
            <person name="Brown D.W."/>
            <person name="Nagy L.G."/>
            <person name="Floudas D."/>
            <person name="Held B.W."/>
            <person name="Levasseur A."/>
            <person name="Lombard V."/>
            <person name="Morin E."/>
            <person name="Otillar R."/>
            <person name="Lindquist E.A."/>
            <person name="Sun H."/>
            <person name="LaButti K.M."/>
            <person name="Schmutz J."/>
            <person name="Jabbour D."/>
            <person name="Luo H."/>
            <person name="Baker S.E."/>
            <person name="Pisabarro A.G."/>
            <person name="Walton J.D."/>
            <person name="Blanchette R.A."/>
            <person name="Henrissat B."/>
            <person name="Martin F."/>
            <person name="Cullen D."/>
            <person name="Hibbett D.S."/>
            <person name="Grigoriev I.V."/>
        </authorList>
    </citation>
    <scope>NUCLEOTIDE SEQUENCE [LARGE SCALE GENOMIC DNA]</scope>
    <source>
        <strain evidence="2">FD-172 SS1</strain>
    </source>
</reference>
<dbReference type="Proteomes" id="UP000027195">
    <property type="component" value="Unassembled WGS sequence"/>
</dbReference>
<dbReference type="InParanoid" id="A0A067MS13"/>
<organism evidence="1 2">
    <name type="scientific">Botryobasidium botryosum (strain FD-172 SS1)</name>
    <dbReference type="NCBI Taxonomy" id="930990"/>
    <lineage>
        <taxon>Eukaryota</taxon>
        <taxon>Fungi</taxon>
        <taxon>Dikarya</taxon>
        <taxon>Basidiomycota</taxon>
        <taxon>Agaricomycotina</taxon>
        <taxon>Agaricomycetes</taxon>
        <taxon>Cantharellales</taxon>
        <taxon>Botryobasidiaceae</taxon>
        <taxon>Botryobasidium</taxon>
    </lineage>
</organism>
<evidence type="ECO:0000313" key="1">
    <source>
        <dbReference type="EMBL" id="KDQ18374.1"/>
    </source>
</evidence>
<dbReference type="OrthoDB" id="2609391at2759"/>
<protein>
    <submittedName>
        <fullName evidence="1">Uncharacterized protein</fullName>
    </submittedName>
</protein>
<accession>A0A067MS13</accession>
<dbReference type="AlphaFoldDB" id="A0A067MS13"/>
<name>A0A067MS13_BOTB1</name>
<evidence type="ECO:0000313" key="2">
    <source>
        <dbReference type="Proteomes" id="UP000027195"/>
    </source>
</evidence>
<dbReference type="EMBL" id="KL198021">
    <property type="protein sequence ID" value="KDQ18374.1"/>
    <property type="molecule type" value="Genomic_DNA"/>
</dbReference>
<keyword evidence="2" id="KW-1185">Reference proteome</keyword>